<feature type="region of interest" description="Disordered" evidence="1">
    <location>
        <begin position="346"/>
        <end position="543"/>
    </location>
</feature>
<dbReference type="AlphaFoldDB" id="A0A0K6S7H6"/>
<feature type="compositionally biased region" description="Polar residues" evidence="1">
    <location>
        <begin position="143"/>
        <end position="152"/>
    </location>
</feature>
<reference evidence="2" key="1">
    <citation type="submission" date="2014-11" db="EMBL/GenBank/DDBJ databases">
        <title>Molecular phylogeny of cliff fern family Woodsiaceae with morphological implications.</title>
        <authorList>
            <person name="Shao Y.-Z."/>
            <person name="Wei R."/>
            <person name="Zhang X.-C."/>
        </authorList>
    </citation>
    <scope>NUCLEOTIDE SEQUENCE</scope>
</reference>
<feature type="compositionally biased region" description="Basic and acidic residues" evidence="1">
    <location>
        <begin position="522"/>
        <end position="533"/>
    </location>
</feature>
<evidence type="ECO:0000256" key="1">
    <source>
        <dbReference type="SAM" id="MobiDB-lite"/>
    </source>
</evidence>
<feature type="compositionally biased region" description="Low complexity" evidence="1">
    <location>
        <begin position="192"/>
        <end position="204"/>
    </location>
</feature>
<feature type="compositionally biased region" description="Basic and acidic residues" evidence="1">
    <location>
        <begin position="55"/>
        <end position="64"/>
    </location>
</feature>
<feature type="compositionally biased region" description="Polar residues" evidence="1">
    <location>
        <begin position="72"/>
        <end position="86"/>
    </location>
</feature>
<evidence type="ECO:0000313" key="2">
    <source>
        <dbReference type="EMBL" id="CUC09451.1"/>
    </source>
</evidence>
<feature type="compositionally biased region" description="Polar residues" evidence="1">
    <location>
        <begin position="104"/>
        <end position="113"/>
    </location>
</feature>
<feature type="compositionally biased region" description="Polar residues" evidence="1">
    <location>
        <begin position="747"/>
        <end position="762"/>
    </location>
</feature>
<dbReference type="EMBL" id="CDMZ01000880">
    <property type="protein sequence ID" value="CUC09451.1"/>
    <property type="molecule type" value="Genomic_DNA"/>
</dbReference>
<feature type="compositionally biased region" description="Acidic residues" evidence="1">
    <location>
        <begin position="685"/>
        <end position="697"/>
    </location>
</feature>
<feature type="compositionally biased region" description="Acidic residues" evidence="1">
    <location>
        <begin position="731"/>
        <end position="740"/>
    </location>
</feature>
<feature type="compositionally biased region" description="Basic and acidic residues" evidence="1">
    <location>
        <begin position="500"/>
        <end position="511"/>
    </location>
</feature>
<feature type="compositionally biased region" description="Basic and acidic residues" evidence="1">
    <location>
        <begin position="208"/>
        <end position="245"/>
    </location>
</feature>
<feature type="compositionally biased region" description="Polar residues" evidence="1">
    <location>
        <begin position="868"/>
        <end position="893"/>
    </location>
</feature>
<feature type="compositionally biased region" description="Acidic residues" evidence="1">
    <location>
        <begin position="476"/>
        <end position="486"/>
    </location>
</feature>
<feature type="compositionally biased region" description="Basic and acidic residues" evidence="1">
    <location>
        <begin position="319"/>
        <end position="332"/>
    </location>
</feature>
<feature type="compositionally biased region" description="Basic and acidic residues" evidence="1">
    <location>
        <begin position="262"/>
        <end position="286"/>
    </location>
</feature>
<feature type="compositionally biased region" description="Low complexity" evidence="1">
    <location>
        <begin position="167"/>
        <end position="180"/>
    </location>
</feature>
<feature type="region of interest" description="Disordered" evidence="1">
    <location>
        <begin position="556"/>
        <end position="634"/>
    </location>
</feature>
<feature type="compositionally biased region" description="Basic and acidic residues" evidence="1">
    <location>
        <begin position="586"/>
        <end position="597"/>
    </location>
</feature>
<feature type="compositionally biased region" description="Low complexity" evidence="1">
    <location>
        <begin position="560"/>
        <end position="571"/>
    </location>
</feature>
<dbReference type="VEuPathDB" id="CryptoDB:Cvel_20207"/>
<feature type="compositionally biased region" description="Low complexity" evidence="1">
    <location>
        <begin position="824"/>
        <end position="837"/>
    </location>
</feature>
<feature type="compositionally biased region" description="Basic and acidic residues" evidence="1">
    <location>
        <begin position="921"/>
        <end position="937"/>
    </location>
</feature>
<feature type="compositionally biased region" description="Polar residues" evidence="1">
    <location>
        <begin position="658"/>
        <end position="676"/>
    </location>
</feature>
<gene>
    <name evidence="2" type="ORF">Cvel_20207.t1.CR1</name>
</gene>
<name>A0A0K6S7H6_9ALVE</name>
<feature type="compositionally biased region" description="Basic and acidic residues" evidence="1">
    <location>
        <begin position="616"/>
        <end position="634"/>
    </location>
</feature>
<feature type="region of interest" description="Disordered" evidence="1">
    <location>
        <begin position="1"/>
        <end position="245"/>
    </location>
</feature>
<feature type="region of interest" description="Disordered" evidence="1">
    <location>
        <begin position="654"/>
        <end position="943"/>
    </location>
</feature>
<protein>
    <submittedName>
        <fullName evidence="2">Uncharacterized protein</fullName>
    </submittedName>
</protein>
<accession>A0A0K6S7H6</accession>
<feature type="compositionally biased region" description="Low complexity" evidence="1">
    <location>
        <begin position="898"/>
        <end position="915"/>
    </location>
</feature>
<feature type="region of interest" description="Disordered" evidence="1">
    <location>
        <begin position="262"/>
        <end position="332"/>
    </location>
</feature>
<feature type="compositionally biased region" description="Basic residues" evidence="1">
    <location>
        <begin position="88"/>
        <end position="99"/>
    </location>
</feature>
<organism evidence="2">
    <name type="scientific">Chromera velia CCMP2878</name>
    <dbReference type="NCBI Taxonomy" id="1169474"/>
    <lineage>
        <taxon>Eukaryota</taxon>
        <taxon>Sar</taxon>
        <taxon>Alveolata</taxon>
        <taxon>Colpodellida</taxon>
        <taxon>Chromeraceae</taxon>
        <taxon>Chromera</taxon>
    </lineage>
</organism>
<sequence>MEEIDNLNAMLKKKMGRSDSQDPGKSQAEDLNCDTGEGELKSPSSYASGSPVVLQKDHQKKSPKEALLPDLNSLNQSMNERITNLKTAKVKYPKLKRKPPPPTDATTEENGTNKSRKSLAPLKDKNNPAHSRARGRSPAVGQRQHQPSTDTQGEGEVDQEGHHRSRASSFSGSDLSSVSGQGSGRIRRRGSVGRLSSSHSPSRGWKMALDRVKNRLSEERAKAERMLKEESEVKQAKGEDSRQRAVAERRLAVARIKALKEHEEARRHEIESAERRRNEQEVKAAARSEAAMLEARGRLRQKARRVREESLALRQSVQKQEEERRVEDSRKADELVERTRLRLLLRHSHDKEQQKMKEMEEARLHEEKRERERKNIERAVQAQRAAAERLRARRHRRDPLHHSEPGPGLNQKAAQQGGDTRLNHSCGDITPVVVPDDEHVTPVRRTCATGPEQSAVVPSRPPPSTHSHATGKPTEAADDEEEEESLSADQPWKLKTAVRTRREESRRKAIEAMRGTGSTASHEADGVGGKAEEEGNDQGSDAFTLGVSTSVVWGVRDVDPSPASAAKAESSTQNETEGKGGGGRGTGREKEISTKSDFHRKREARAAAVRSRQKRALSEQGKKRSEDQRQRAREELDLQERALFGCSLDQALRRQKLQHQQASSDEDTSPNPNIIQNAAAAESQEGGEEVKEDGEGSDPEKILVNFLRGDQQQSEADVLKRAAALRKTLEGEGEEEEYDDNTPHVVVQNSSSGTGNSPQTFLPQVHRKPAAAAASSHPASKKLSRKTSGVGGEGENWGPEKGLESFGGRGQTHEAKLNAFATHSSSTVPSLPSISESAPASVPISNPNARSSVGKDKKAPKTKKSVSRTDGQSGTHPSSSVGSEAGKTSQSFPIATITGHSFGTASSASAATQPAGGLGGSRRDKEAGGKGAGDKTSKRVPVKPIHLRNDDYYLKMVAGSQAIHLAKTGATQV</sequence>
<proteinExistence type="predicted"/>
<feature type="compositionally biased region" description="Basic and acidic residues" evidence="1">
    <location>
        <begin position="347"/>
        <end position="377"/>
    </location>
</feature>